<dbReference type="Proteomes" id="UP001365405">
    <property type="component" value="Unassembled WGS sequence"/>
</dbReference>
<feature type="compositionally biased region" description="Gly residues" evidence="1">
    <location>
        <begin position="244"/>
        <end position="253"/>
    </location>
</feature>
<dbReference type="Pfam" id="PF07793">
    <property type="entry name" value="DUF1631"/>
    <property type="match status" value="1"/>
</dbReference>
<sequence>MQRVRMAARAAAEHTVDSLGLAALACGSVVQRDALLGAQYELNRKLAIFALTFNEALDTDVARQTGALTPTPHPAVTPESLISNWDKLSLVDDHEVEIHISADRFSLEIAHACEWEIRELDAYMGSLLGLGAAEHDRNPLRAEVIARAMMRAVDAMSDRPEVRKVLATEIGRSLAQAMRQTYGDIVGDFRNSGIKPVGLAVRQTPGRSGHGGLGADSTQGALAGDSSAGHELSASGRLSTRPGHGAGRSGFGASVRGGMGGSLGGHAGGGSLGHVDAPMRSLIRRLAHDHGQAVYPSGSQPLAGGFDGYPAHGEAVSLDGLPMAAPNLILTYRDELRQAATGALDHMVIDVIAGLFDQILSDAKVPPQMARQIARLQLPVLRAALGDHAFFSSRRHPVRRFINRIASLGTAVDDFDGPPGRALLARVAALVQEVVDGDFEQIEVYEAKLQSLEAFIAEQARAEVQALGNPDAVLARKEGELQAQAHFSQKLDDALAGLPVPDFLREFLAQTWSRAIASAEQHEGKDSATARRTREVGRELAMSVQPKGTPAQRQLFLRALPQLMKDINAGLDRLRCPEELRRDFFAKLLPAHAEALRVQPLSTLEHNLLAKRVDGALATPLPAPGELPPMSPAAAKALQADALEPAFTPAEAQAVGLVDEAAVDWNGSVDIDLGAPAEPEVAAVDIALDGLPAPEAPEPTRGKNLADHVQIGFAYQMHLDSEWRKAKLTHVSAGRSFFVFTHGSKQRQTVSLTYRMLARLCEAGRLRAFENAYLLERATARARRQLADLLPARR</sequence>
<reference evidence="2 3" key="1">
    <citation type="submission" date="2024-04" db="EMBL/GenBank/DDBJ databases">
        <title>Novel species of the genus Ideonella isolated from streams.</title>
        <authorList>
            <person name="Lu H."/>
        </authorList>
    </citation>
    <scope>NUCLEOTIDE SEQUENCE [LARGE SCALE GENOMIC DNA]</scope>
    <source>
        <strain evidence="2 3">DXS22W</strain>
    </source>
</reference>
<keyword evidence="3" id="KW-1185">Reference proteome</keyword>
<proteinExistence type="predicted"/>
<evidence type="ECO:0000313" key="2">
    <source>
        <dbReference type="EMBL" id="MEK8049967.1"/>
    </source>
</evidence>
<protein>
    <submittedName>
        <fullName evidence="2">DUF1631 family protein</fullName>
    </submittedName>
</protein>
<gene>
    <name evidence="2" type="ORF">AACH10_06935</name>
</gene>
<evidence type="ECO:0000313" key="3">
    <source>
        <dbReference type="Proteomes" id="UP001365405"/>
    </source>
</evidence>
<dbReference type="RefSeq" id="WP_341409636.1">
    <property type="nucleotide sequence ID" value="NZ_JBBUTH010000003.1"/>
</dbReference>
<evidence type="ECO:0000256" key="1">
    <source>
        <dbReference type="SAM" id="MobiDB-lite"/>
    </source>
</evidence>
<comment type="caution">
    <text evidence="2">The sequence shown here is derived from an EMBL/GenBank/DDBJ whole genome shotgun (WGS) entry which is preliminary data.</text>
</comment>
<organism evidence="2 3">
    <name type="scientific">Pseudaquabacterium inlustre</name>
    <dbReference type="NCBI Taxonomy" id="2984192"/>
    <lineage>
        <taxon>Bacteria</taxon>
        <taxon>Pseudomonadati</taxon>
        <taxon>Pseudomonadota</taxon>
        <taxon>Betaproteobacteria</taxon>
        <taxon>Burkholderiales</taxon>
        <taxon>Sphaerotilaceae</taxon>
        <taxon>Pseudaquabacterium</taxon>
    </lineage>
</organism>
<feature type="region of interest" description="Disordered" evidence="1">
    <location>
        <begin position="201"/>
        <end position="253"/>
    </location>
</feature>
<dbReference type="InterPro" id="IPR012434">
    <property type="entry name" value="DUF1631"/>
</dbReference>
<accession>A0ABU9CHC5</accession>
<name>A0ABU9CHC5_9BURK</name>
<dbReference type="EMBL" id="JBBUTH010000003">
    <property type="protein sequence ID" value="MEK8049967.1"/>
    <property type="molecule type" value="Genomic_DNA"/>
</dbReference>